<organism evidence="2 3">
    <name type="scientific">Eumeta variegata</name>
    <name type="common">Bagworm moth</name>
    <name type="synonym">Eumeta japonica</name>
    <dbReference type="NCBI Taxonomy" id="151549"/>
    <lineage>
        <taxon>Eukaryota</taxon>
        <taxon>Metazoa</taxon>
        <taxon>Ecdysozoa</taxon>
        <taxon>Arthropoda</taxon>
        <taxon>Hexapoda</taxon>
        <taxon>Insecta</taxon>
        <taxon>Pterygota</taxon>
        <taxon>Neoptera</taxon>
        <taxon>Endopterygota</taxon>
        <taxon>Lepidoptera</taxon>
        <taxon>Glossata</taxon>
        <taxon>Ditrysia</taxon>
        <taxon>Tineoidea</taxon>
        <taxon>Psychidae</taxon>
        <taxon>Oiketicinae</taxon>
        <taxon>Eumeta</taxon>
    </lineage>
</organism>
<evidence type="ECO:0000313" key="2">
    <source>
        <dbReference type="EMBL" id="GBP09255.1"/>
    </source>
</evidence>
<proteinExistence type="predicted"/>
<feature type="region of interest" description="Disordered" evidence="1">
    <location>
        <begin position="24"/>
        <end position="53"/>
    </location>
</feature>
<reference evidence="2 3" key="1">
    <citation type="journal article" date="2019" name="Commun. Biol.">
        <title>The bagworm genome reveals a unique fibroin gene that provides high tensile strength.</title>
        <authorList>
            <person name="Kono N."/>
            <person name="Nakamura H."/>
            <person name="Ohtoshi R."/>
            <person name="Tomita M."/>
            <person name="Numata K."/>
            <person name="Arakawa K."/>
        </authorList>
    </citation>
    <scope>NUCLEOTIDE SEQUENCE [LARGE SCALE GENOMIC DNA]</scope>
</reference>
<sequence length="126" mass="14114">MSDIRSSNISSIFMFGKQLVVRHNSRPQSQSGTALSARVLSPAPPARTPPRQCVQIDSNRRRLSSLSKQRHKVVYDLLIAECLEGERERGLILHPLVHSFGTLGVAGFYRLTTVVMMSVLRDFYSS</sequence>
<accession>A0A4C1T500</accession>
<evidence type="ECO:0000313" key="3">
    <source>
        <dbReference type="Proteomes" id="UP000299102"/>
    </source>
</evidence>
<comment type="caution">
    <text evidence="2">The sequence shown here is derived from an EMBL/GenBank/DDBJ whole genome shotgun (WGS) entry which is preliminary data.</text>
</comment>
<dbReference type="Proteomes" id="UP000299102">
    <property type="component" value="Unassembled WGS sequence"/>
</dbReference>
<gene>
    <name evidence="2" type="ORF">EVAR_4105_1</name>
</gene>
<dbReference type="AlphaFoldDB" id="A0A4C1T500"/>
<protein>
    <submittedName>
        <fullName evidence="2">Uncharacterized protein</fullName>
    </submittedName>
</protein>
<evidence type="ECO:0000256" key="1">
    <source>
        <dbReference type="SAM" id="MobiDB-lite"/>
    </source>
</evidence>
<dbReference type="EMBL" id="BGZK01000034">
    <property type="protein sequence ID" value="GBP09255.1"/>
    <property type="molecule type" value="Genomic_DNA"/>
</dbReference>
<name>A0A4C1T500_EUMVA</name>
<keyword evidence="3" id="KW-1185">Reference proteome</keyword>